<protein>
    <recommendedName>
        <fullName evidence="3">CCHC-type domain-containing protein</fullName>
    </recommendedName>
</protein>
<dbReference type="SUPFAM" id="SSF57756">
    <property type="entry name" value="Retrovirus zinc finger-like domains"/>
    <property type="match status" value="1"/>
</dbReference>
<gene>
    <name evidence="4" type="ORF">Tci_032655</name>
</gene>
<dbReference type="GO" id="GO:0008270">
    <property type="term" value="F:zinc ion binding"/>
    <property type="evidence" value="ECO:0007669"/>
    <property type="project" value="UniProtKB-KW"/>
</dbReference>
<evidence type="ECO:0000259" key="3">
    <source>
        <dbReference type="PROSITE" id="PS50158"/>
    </source>
</evidence>
<reference evidence="4" key="1">
    <citation type="journal article" date="2019" name="Sci. Rep.">
        <title>Draft genome of Tanacetum cinerariifolium, the natural source of mosquito coil.</title>
        <authorList>
            <person name="Yamashiro T."/>
            <person name="Shiraishi A."/>
            <person name="Satake H."/>
            <person name="Nakayama K."/>
        </authorList>
    </citation>
    <scope>NUCLEOTIDE SEQUENCE</scope>
</reference>
<keyword evidence="1" id="KW-0862">Zinc</keyword>
<proteinExistence type="predicted"/>
<evidence type="ECO:0000313" key="4">
    <source>
        <dbReference type="EMBL" id="GEU60677.1"/>
    </source>
</evidence>
<comment type="caution">
    <text evidence="4">The sequence shown here is derived from an EMBL/GenBank/DDBJ whole genome shotgun (WGS) entry which is preliminary data.</text>
</comment>
<evidence type="ECO:0000256" key="2">
    <source>
        <dbReference type="SAM" id="Coils"/>
    </source>
</evidence>
<dbReference type="EMBL" id="BKCJ010004376">
    <property type="protein sequence ID" value="GEU60677.1"/>
    <property type="molecule type" value="Genomic_DNA"/>
</dbReference>
<accession>A0A6L2LI33</accession>
<dbReference type="InterPro" id="IPR036875">
    <property type="entry name" value="Znf_CCHC_sf"/>
</dbReference>
<feature type="domain" description="CCHC-type" evidence="3">
    <location>
        <begin position="621"/>
        <end position="634"/>
    </location>
</feature>
<keyword evidence="1" id="KW-0863">Zinc-finger</keyword>
<organism evidence="4">
    <name type="scientific">Tanacetum cinerariifolium</name>
    <name type="common">Dalmatian daisy</name>
    <name type="synonym">Chrysanthemum cinerariifolium</name>
    <dbReference type="NCBI Taxonomy" id="118510"/>
    <lineage>
        <taxon>Eukaryota</taxon>
        <taxon>Viridiplantae</taxon>
        <taxon>Streptophyta</taxon>
        <taxon>Embryophyta</taxon>
        <taxon>Tracheophyta</taxon>
        <taxon>Spermatophyta</taxon>
        <taxon>Magnoliopsida</taxon>
        <taxon>eudicotyledons</taxon>
        <taxon>Gunneridae</taxon>
        <taxon>Pentapetalae</taxon>
        <taxon>asterids</taxon>
        <taxon>campanulids</taxon>
        <taxon>Asterales</taxon>
        <taxon>Asteraceae</taxon>
        <taxon>Asteroideae</taxon>
        <taxon>Anthemideae</taxon>
        <taxon>Anthemidinae</taxon>
        <taxon>Tanacetum</taxon>
    </lineage>
</organism>
<dbReference type="AlphaFoldDB" id="A0A6L2LI33"/>
<dbReference type="GO" id="GO:0003676">
    <property type="term" value="F:nucleic acid binding"/>
    <property type="evidence" value="ECO:0007669"/>
    <property type="project" value="InterPro"/>
</dbReference>
<name>A0A6L2LI33_TANCI</name>
<feature type="domain" description="CCHC-type" evidence="3">
    <location>
        <begin position="282"/>
        <end position="296"/>
    </location>
</feature>
<evidence type="ECO:0000256" key="1">
    <source>
        <dbReference type="PROSITE-ProRule" id="PRU00047"/>
    </source>
</evidence>
<feature type="coiled-coil region" evidence="2">
    <location>
        <begin position="411"/>
        <end position="445"/>
    </location>
</feature>
<dbReference type="PROSITE" id="PS50158">
    <property type="entry name" value="ZF_CCHC"/>
    <property type="match status" value="2"/>
</dbReference>
<keyword evidence="1" id="KW-0479">Metal-binding</keyword>
<keyword evidence="2" id="KW-0175">Coiled coil</keyword>
<dbReference type="InterPro" id="IPR001878">
    <property type="entry name" value="Znf_CCHC"/>
</dbReference>
<dbReference type="SMART" id="SM00343">
    <property type="entry name" value="ZnF_C2HC"/>
    <property type="match status" value="2"/>
</dbReference>
<sequence>MEHYLSHTDYPIWKVIQNGNGHIFVTINTNGMIKVLPPKTAKEVVTRERERKARTTLIMALPEDHLAKFHKMADSKEMFFVSASEGLHKGYDMFQTLLSQLEIHGAGVLHEDANQKFLRSLPSSWSQVALIMRTKPELDTLSFDDLYNNLRVFERDVKGTTSSSSSNIQNVAFVSADNTSSTNDVSIAYSVSLPSVLKSQKEGSSSYIDEVIHSFFANQSSAPQLDYNDLEQINDDDMEEMDLKWQVAMISIRIKKFYKRTCRKLQFDTKDPVGFDKTKVECFNCHKMRHFSRDCKAKGNQDCRRRDARYKARDNGRRPAYQDDSKALVTIGSDNEVKTSTKTCEESYARLKKLYDEQRDKLGDTSVEIIAYTLALKKVEAQLLCHQQNQLAYEQKIRFMKIDLDDKTDVLTYHKKLLEEALKEKEDLKTKFENWQNSSKNLNRMLNTQMIANDKFGLGYGDCRYGSILNYENEVLQSVFMNKESDLENTSVNDRYADGMHVVPPLVTGNYMRFRPDVEIDYSKFTYGLKQTSVDESFSKPSEYTSCKSDSSVETTTSMAAPVDNAPKVICEPKIWTDAPIIEEENVKETGTHNHYPKVEKHGRNSHTRKCLGYDFTRKACFVCGSFSHLKRDCDFHEKRMAKQAELTKSKNKVTGHRENKPVWNNVQRVNHQNKFVPSVVLTKLGKFPVNVARQNYSSQAASTSNASKVNIARPFDDLYRALRDKGTVDSGCSRHMRGKNSHC</sequence>